<name>A0A376GYG5_9CORY</name>
<gene>
    <name evidence="1" type="ORF">NCTC10289_02641</name>
</gene>
<protein>
    <submittedName>
        <fullName evidence="1">Uncharacterized protein</fullName>
    </submittedName>
</protein>
<accession>A0A376GYG5</accession>
<proteinExistence type="predicted"/>
<dbReference type="AlphaFoldDB" id="A0A376GYG5"/>
<dbReference type="Proteomes" id="UP000254287">
    <property type="component" value="Unassembled WGS sequence"/>
</dbReference>
<reference evidence="1 2" key="1">
    <citation type="submission" date="2018-06" db="EMBL/GenBank/DDBJ databases">
        <authorList>
            <consortium name="Pathogen Informatics"/>
            <person name="Doyle S."/>
        </authorList>
    </citation>
    <scope>NUCLEOTIDE SEQUENCE [LARGE SCALE GENOMIC DNA]</scope>
    <source>
        <strain evidence="1 2">NCTC10289</strain>
    </source>
</reference>
<organism evidence="1 2">
    <name type="scientific">Corynebacterium minutissimum</name>
    <dbReference type="NCBI Taxonomy" id="38301"/>
    <lineage>
        <taxon>Bacteria</taxon>
        <taxon>Bacillati</taxon>
        <taxon>Actinomycetota</taxon>
        <taxon>Actinomycetes</taxon>
        <taxon>Mycobacteriales</taxon>
        <taxon>Corynebacteriaceae</taxon>
        <taxon>Corynebacterium</taxon>
    </lineage>
</organism>
<sequence>MNADRAAWGHIAEESLAKWWLHNNPGWHLNVARRGRAEIAYTNDDLPFPNMATIDRRAMNRKYGTTSPERFHIIECKTAMTMNDWGRPMNRIPSHTIT</sequence>
<dbReference type="EMBL" id="UFXP01000002">
    <property type="protein sequence ID" value="STD79122.1"/>
    <property type="molecule type" value="Genomic_DNA"/>
</dbReference>
<evidence type="ECO:0000313" key="1">
    <source>
        <dbReference type="EMBL" id="STD79122.1"/>
    </source>
</evidence>
<evidence type="ECO:0000313" key="2">
    <source>
        <dbReference type="Proteomes" id="UP000254287"/>
    </source>
</evidence>